<keyword evidence="3" id="KW-0732">Signal</keyword>
<dbReference type="SUPFAM" id="SSF53850">
    <property type="entry name" value="Periplasmic binding protein-like II"/>
    <property type="match status" value="1"/>
</dbReference>
<name>A0ABT4CZJ8_9CLOT</name>
<dbReference type="InterPro" id="IPR039424">
    <property type="entry name" value="SBP_5"/>
</dbReference>
<dbReference type="Proteomes" id="UP001078443">
    <property type="component" value="Unassembled WGS sequence"/>
</dbReference>
<feature type="domain" description="Solute-binding protein family 5" evidence="4">
    <location>
        <begin position="75"/>
        <end position="441"/>
    </location>
</feature>
<dbReference type="PANTHER" id="PTHR30290">
    <property type="entry name" value="PERIPLASMIC BINDING COMPONENT OF ABC TRANSPORTER"/>
    <property type="match status" value="1"/>
</dbReference>
<comment type="similarity">
    <text evidence="1">Belongs to the bacterial solute-binding protein 5 family.</text>
</comment>
<dbReference type="PANTHER" id="PTHR30290:SF9">
    <property type="entry name" value="OLIGOPEPTIDE-BINDING PROTEIN APPA"/>
    <property type="match status" value="1"/>
</dbReference>
<dbReference type="RefSeq" id="WP_268040715.1">
    <property type="nucleotide sequence ID" value="NZ_JAPQER010000003.1"/>
</dbReference>
<evidence type="ECO:0000256" key="2">
    <source>
        <dbReference type="ARBA" id="ARBA00022448"/>
    </source>
</evidence>
<accession>A0ABT4CZJ8</accession>
<dbReference type="CDD" id="cd08504">
    <property type="entry name" value="PBP2_OppA"/>
    <property type="match status" value="1"/>
</dbReference>
<dbReference type="Gene3D" id="3.10.105.10">
    <property type="entry name" value="Dipeptide-binding Protein, Domain 3"/>
    <property type="match status" value="1"/>
</dbReference>
<evidence type="ECO:0000256" key="1">
    <source>
        <dbReference type="ARBA" id="ARBA00005695"/>
    </source>
</evidence>
<organism evidence="5 6">
    <name type="scientific">Clostridium aestuarii</name>
    <dbReference type="NCBI Taxonomy" id="338193"/>
    <lineage>
        <taxon>Bacteria</taxon>
        <taxon>Bacillati</taxon>
        <taxon>Bacillota</taxon>
        <taxon>Clostridia</taxon>
        <taxon>Eubacteriales</taxon>
        <taxon>Clostridiaceae</taxon>
        <taxon>Clostridium</taxon>
    </lineage>
</organism>
<protein>
    <submittedName>
        <fullName evidence="5">Peptide ABC transporter substrate-binding protein</fullName>
    </submittedName>
</protein>
<evidence type="ECO:0000313" key="5">
    <source>
        <dbReference type="EMBL" id="MCY6484409.1"/>
    </source>
</evidence>
<dbReference type="Pfam" id="PF00496">
    <property type="entry name" value="SBP_bac_5"/>
    <property type="match status" value="1"/>
</dbReference>
<gene>
    <name evidence="5" type="ORF">OW763_08565</name>
</gene>
<keyword evidence="6" id="KW-1185">Reference proteome</keyword>
<reference evidence="5" key="1">
    <citation type="submission" date="2022-12" db="EMBL/GenBank/DDBJ databases">
        <authorList>
            <person name="Wang J."/>
        </authorList>
    </citation>
    <scope>NUCLEOTIDE SEQUENCE</scope>
    <source>
        <strain evidence="5">HY-45-18</strain>
    </source>
</reference>
<evidence type="ECO:0000313" key="6">
    <source>
        <dbReference type="Proteomes" id="UP001078443"/>
    </source>
</evidence>
<evidence type="ECO:0000256" key="3">
    <source>
        <dbReference type="ARBA" id="ARBA00022729"/>
    </source>
</evidence>
<keyword evidence="2" id="KW-0813">Transport</keyword>
<evidence type="ECO:0000259" key="4">
    <source>
        <dbReference type="Pfam" id="PF00496"/>
    </source>
</evidence>
<dbReference type="InterPro" id="IPR030678">
    <property type="entry name" value="Peptide/Ni-bd"/>
</dbReference>
<comment type="caution">
    <text evidence="5">The sequence shown here is derived from an EMBL/GenBank/DDBJ whole genome shotgun (WGS) entry which is preliminary data.</text>
</comment>
<dbReference type="InterPro" id="IPR000914">
    <property type="entry name" value="SBP_5_dom"/>
</dbReference>
<dbReference type="Gene3D" id="3.40.190.10">
    <property type="entry name" value="Periplasmic binding protein-like II"/>
    <property type="match status" value="1"/>
</dbReference>
<dbReference type="PIRSF" id="PIRSF002741">
    <property type="entry name" value="MppA"/>
    <property type="match status" value="1"/>
</dbReference>
<dbReference type="EMBL" id="JAPQER010000003">
    <property type="protein sequence ID" value="MCY6484409.1"/>
    <property type="molecule type" value="Genomic_DNA"/>
</dbReference>
<proteinExistence type="inferred from homology"/>
<dbReference type="Gene3D" id="3.90.76.10">
    <property type="entry name" value="Dipeptide-binding Protein, Domain 1"/>
    <property type="match status" value="1"/>
</dbReference>
<sequence>MKKKLCIYICLIFILILPSGCIQKKVQTISTRKYVMYNIGVLPKDLLMLDNDNIRQQDLLLCLFEGLISVDKNDEIVPALAYEWNISDDGLCYTFKMREKAKWSNGRKIKAQDFVEFFSKVLICKNNIYKEQLYCIFGAKDYVENKVDFKSVAITAIDDKTLEIRLNYPCSYFLQILSQPIYALRKDFKYLEDWKNKYSSIMYSGPFNLDNIIENDELCLIKNNEYWDKKSVLSEKIHISSEKMDAFAVADYKANETDIIVNPPISVIDEFIKKNEFFQSPSIEGISLKFNLYKGGVITNSDFRKSINYCINRNDIVENKLEGVGEAAVDYIPENINEESKAVVLDLYSNIDKAKKFLEKSKYNGQKIKIAYFNNKDINKKIVNSIVKALKILNINVSSEGYNEDELKKVINNGEYDILLSNYQGEYNFSMCFLEKYSSDSIFNIYGYKSHKFDEAILKAKIAQTKEKQIEFLNKAKEILIDDMPCIPICFVDNIVCKKNYIKNIEINKKGNIILKRVYVNNNKLKP</sequence>